<gene>
    <name evidence="1" type="ORF">RPERSI_LOCUS16836</name>
</gene>
<organism evidence="1 2">
    <name type="scientific">Racocetra persica</name>
    <dbReference type="NCBI Taxonomy" id="160502"/>
    <lineage>
        <taxon>Eukaryota</taxon>
        <taxon>Fungi</taxon>
        <taxon>Fungi incertae sedis</taxon>
        <taxon>Mucoromycota</taxon>
        <taxon>Glomeromycotina</taxon>
        <taxon>Glomeromycetes</taxon>
        <taxon>Diversisporales</taxon>
        <taxon>Gigasporaceae</taxon>
        <taxon>Racocetra</taxon>
    </lineage>
</organism>
<keyword evidence="2" id="KW-1185">Reference proteome</keyword>
<name>A0ACA9R3F1_9GLOM</name>
<protein>
    <submittedName>
        <fullName evidence="1">7718_t:CDS:1</fullName>
    </submittedName>
</protein>
<evidence type="ECO:0000313" key="2">
    <source>
        <dbReference type="Proteomes" id="UP000789920"/>
    </source>
</evidence>
<accession>A0ACA9R3F1</accession>
<evidence type="ECO:0000313" key="1">
    <source>
        <dbReference type="EMBL" id="CAG8774717.1"/>
    </source>
</evidence>
<dbReference type="EMBL" id="CAJVQC010042193">
    <property type="protein sequence ID" value="CAG8774717.1"/>
    <property type="molecule type" value="Genomic_DNA"/>
</dbReference>
<reference evidence="1" key="1">
    <citation type="submission" date="2021-06" db="EMBL/GenBank/DDBJ databases">
        <authorList>
            <person name="Kallberg Y."/>
            <person name="Tangrot J."/>
            <person name="Rosling A."/>
        </authorList>
    </citation>
    <scope>NUCLEOTIDE SEQUENCE</scope>
    <source>
        <strain evidence="1">MA461A</strain>
    </source>
</reference>
<dbReference type="Proteomes" id="UP000789920">
    <property type="component" value="Unassembled WGS sequence"/>
</dbReference>
<comment type="caution">
    <text evidence="1">The sequence shown here is derived from an EMBL/GenBank/DDBJ whole genome shotgun (WGS) entry which is preliminary data.</text>
</comment>
<sequence length="160" mass="18693">MNVSVNIELKPLNIEPLAIAKYFYERGITSHLFIQKLLYFTFLKGLKNGLLLFEEKFQAWRYGAVLESVHRVMSNKDGNIEFRLRRLGSEDLFKLVVGDYLTVEKDKVHYEKIYEPRTPQQKILHEVLTKLENALQGCAEEIDLPYLGESLLTKCRELDL</sequence>
<proteinExistence type="predicted"/>